<dbReference type="PANTHER" id="PTHR24241">
    <property type="entry name" value="NEUROPEPTIDE RECEPTOR-RELATED G-PROTEIN COUPLED RECEPTOR"/>
    <property type="match status" value="1"/>
</dbReference>
<dbReference type="InterPro" id="IPR000276">
    <property type="entry name" value="GPCR_Rhodpsn"/>
</dbReference>
<keyword evidence="7 12" id="KW-0472">Membrane</keyword>
<evidence type="ECO:0000259" key="13">
    <source>
        <dbReference type="PROSITE" id="PS50262"/>
    </source>
</evidence>
<dbReference type="InterPro" id="IPR017452">
    <property type="entry name" value="GPCR_Rhodpsn_7TM"/>
</dbReference>
<name>A0AAW1TWA7_9CUCU</name>
<dbReference type="PROSITE" id="PS50262">
    <property type="entry name" value="G_PROTEIN_RECEP_F1_2"/>
    <property type="match status" value="1"/>
</dbReference>
<dbReference type="Proteomes" id="UP001431783">
    <property type="component" value="Unassembled WGS sequence"/>
</dbReference>
<dbReference type="EMBL" id="JARQZJ010000011">
    <property type="protein sequence ID" value="KAK9872357.1"/>
    <property type="molecule type" value="Genomic_DNA"/>
</dbReference>
<keyword evidence="15" id="KW-1185">Reference proteome</keyword>
<reference evidence="14 15" key="1">
    <citation type="submission" date="2023-03" db="EMBL/GenBank/DDBJ databases">
        <title>Genome insight into feeding habits of ladybird beetles.</title>
        <authorList>
            <person name="Li H.-S."/>
            <person name="Huang Y.-H."/>
            <person name="Pang H."/>
        </authorList>
    </citation>
    <scope>NUCLEOTIDE SEQUENCE [LARGE SCALE GENOMIC DNA]</scope>
    <source>
        <strain evidence="14">SYSU_2023b</strain>
        <tissue evidence="14">Whole body</tissue>
    </source>
</reference>
<evidence type="ECO:0000313" key="14">
    <source>
        <dbReference type="EMBL" id="KAK9872357.1"/>
    </source>
</evidence>
<dbReference type="GO" id="GO:0004930">
    <property type="term" value="F:G protein-coupled receptor activity"/>
    <property type="evidence" value="ECO:0007669"/>
    <property type="project" value="UniProtKB-KW"/>
</dbReference>
<evidence type="ECO:0000313" key="15">
    <source>
        <dbReference type="Proteomes" id="UP001431783"/>
    </source>
</evidence>
<comment type="caution">
    <text evidence="14">The sequence shown here is derived from an EMBL/GenBank/DDBJ whole genome shotgun (WGS) entry which is preliminary data.</text>
</comment>
<protein>
    <recommendedName>
        <fullName evidence="13">G-protein coupled receptors family 1 profile domain-containing protein</fullName>
    </recommendedName>
</protein>
<sequence>MMPLEIGWSATVMWKAGDALCRLMSFFRMFGLFLSSFILVCISIDRYYAVLKPLLLAGLDRRGRILILGAWIGATLCSIPQAFVFHVETHPNVTWYTQCVTYNSFPSEAYEVLYSVFGMLMMYAFPLVFIIYSYAAILMEICRRTRNPTGDSVTRSSLPFLSRAKIRTLKMTIIIVCVFFICWTPYYIMSIWYWVDKKSAEKVDERIQKCLFLFACTNSCMNPLVYGAFNIRALRKAVRREAPNTVISERSSSKERPEVICLVSWRKQKSGKDCNISIIERKENNTHSITQESSVRSK</sequence>
<keyword evidence="5 12" id="KW-1133">Transmembrane helix</keyword>
<dbReference type="Gene3D" id="1.20.1070.10">
    <property type="entry name" value="Rhodopsin 7-helix transmembrane proteins"/>
    <property type="match status" value="1"/>
</dbReference>
<evidence type="ECO:0000256" key="7">
    <source>
        <dbReference type="ARBA" id="ARBA00023136"/>
    </source>
</evidence>
<gene>
    <name evidence="14" type="ORF">WA026_017815</name>
</gene>
<dbReference type="PANTHER" id="PTHR24241:SF59">
    <property type="entry name" value="ADIPOKINETIC HORMONE RECEPTOR, ISOFORM C"/>
    <property type="match status" value="1"/>
</dbReference>
<evidence type="ECO:0000256" key="1">
    <source>
        <dbReference type="ARBA" id="ARBA00004651"/>
    </source>
</evidence>
<dbReference type="GO" id="GO:0097003">
    <property type="term" value="F:adipokinetic hormone receptor activity"/>
    <property type="evidence" value="ECO:0007669"/>
    <property type="project" value="TreeGrafter"/>
</dbReference>
<feature type="transmembrane region" description="Helical" evidence="12">
    <location>
        <begin position="173"/>
        <end position="195"/>
    </location>
</feature>
<feature type="transmembrane region" description="Helical" evidence="12">
    <location>
        <begin position="112"/>
        <end position="137"/>
    </location>
</feature>
<keyword evidence="9 11" id="KW-0675">Receptor</keyword>
<evidence type="ECO:0000256" key="6">
    <source>
        <dbReference type="ARBA" id="ARBA00023040"/>
    </source>
</evidence>
<feature type="transmembrane region" description="Helical" evidence="12">
    <location>
        <begin position="23"/>
        <end position="44"/>
    </location>
</feature>
<dbReference type="AlphaFoldDB" id="A0AAW1TWA7"/>
<evidence type="ECO:0000256" key="4">
    <source>
        <dbReference type="ARBA" id="ARBA00022692"/>
    </source>
</evidence>
<dbReference type="PRINTS" id="PR00237">
    <property type="entry name" value="GPCRRHODOPSN"/>
</dbReference>
<dbReference type="PROSITE" id="PS00237">
    <property type="entry name" value="G_PROTEIN_RECEP_F1_1"/>
    <property type="match status" value="1"/>
</dbReference>
<evidence type="ECO:0000256" key="8">
    <source>
        <dbReference type="ARBA" id="ARBA00023157"/>
    </source>
</evidence>
<keyword evidence="10 11" id="KW-0807">Transducer</keyword>
<comment type="similarity">
    <text evidence="2 11">Belongs to the G-protein coupled receptor 1 family.</text>
</comment>
<comment type="subcellular location">
    <subcellularLocation>
        <location evidence="1">Cell membrane</location>
        <topology evidence="1">Multi-pass membrane protein</topology>
    </subcellularLocation>
</comment>
<accession>A0AAW1TWA7</accession>
<dbReference type="SUPFAM" id="SSF81321">
    <property type="entry name" value="Family A G protein-coupled receptor-like"/>
    <property type="match status" value="1"/>
</dbReference>
<proteinExistence type="inferred from homology"/>
<keyword evidence="8" id="KW-1015">Disulfide bond</keyword>
<keyword evidence="6 11" id="KW-0297">G-protein coupled receptor</keyword>
<dbReference type="GO" id="GO:0005886">
    <property type="term" value="C:plasma membrane"/>
    <property type="evidence" value="ECO:0007669"/>
    <property type="project" value="UniProtKB-SubCell"/>
</dbReference>
<evidence type="ECO:0000256" key="3">
    <source>
        <dbReference type="ARBA" id="ARBA00022475"/>
    </source>
</evidence>
<feature type="transmembrane region" description="Helical" evidence="12">
    <location>
        <begin position="211"/>
        <end position="231"/>
    </location>
</feature>
<organism evidence="14 15">
    <name type="scientific">Henosepilachna vigintioctopunctata</name>
    <dbReference type="NCBI Taxonomy" id="420089"/>
    <lineage>
        <taxon>Eukaryota</taxon>
        <taxon>Metazoa</taxon>
        <taxon>Ecdysozoa</taxon>
        <taxon>Arthropoda</taxon>
        <taxon>Hexapoda</taxon>
        <taxon>Insecta</taxon>
        <taxon>Pterygota</taxon>
        <taxon>Neoptera</taxon>
        <taxon>Endopterygota</taxon>
        <taxon>Coleoptera</taxon>
        <taxon>Polyphaga</taxon>
        <taxon>Cucujiformia</taxon>
        <taxon>Coccinelloidea</taxon>
        <taxon>Coccinellidae</taxon>
        <taxon>Epilachninae</taxon>
        <taxon>Epilachnini</taxon>
        <taxon>Henosepilachna</taxon>
    </lineage>
</organism>
<keyword evidence="3" id="KW-1003">Cell membrane</keyword>
<dbReference type="GO" id="GO:0032870">
    <property type="term" value="P:cellular response to hormone stimulus"/>
    <property type="evidence" value="ECO:0007669"/>
    <property type="project" value="TreeGrafter"/>
</dbReference>
<feature type="transmembrane region" description="Helical" evidence="12">
    <location>
        <begin position="65"/>
        <end position="87"/>
    </location>
</feature>
<dbReference type="PRINTS" id="PR00529">
    <property type="entry name" value="GNADOTRPHINR"/>
</dbReference>
<evidence type="ECO:0000256" key="5">
    <source>
        <dbReference type="ARBA" id="ARBA00022989"/>
    </source>
</evidence>
<feature type="domain" description="G-protein coupled receptors family 1 profile" evidence="13">
    <location>
        <begin position="1"/>
        <end position="226"/>
    </location>
</feature>
<evidence type="ECO:0000256" key="2">
    <source>
        <dbReference type="ARBA" id="ARBA00010663"/>
    </source>
</evidence>
<evidence type="ECO:0000256" key="12">
    <source>
        <dbReference type="SAM" id="Phobius"/>
    </source>
</evidence>
<dbReference type="InterPro" id="IPR001658">
    <property type="entry name" value="GphnRH_fam_rcpt"/>
</dbReference>
<evidence type="ECO:0000256" key="10">
    <source>
        <dbReference type="ARBA" id="ARBA00023224"/>
    </source>
</evidence>
<evidence type="ECO:0000256" key="11">
    <source>
        <dbReference type="RuleBase" id="RU000688"/>
    </source>
</evidence>
<dbReference type="Pfam" id="PF00001">
    <property type="entry name" value="7tm_1"/>
    <property type="match status" value="1"/>
</dbReference>
<evidence type="ECO:0000256" key="9">
    <source>
        <dbReference type="ARBA" id="ARBA00023170"/>
    </source>
</evidence>
<dbReference type="GO" id="GO:0042277">
    <property type="term" value="F:peptide binding"/>
    <property type="evidence" value="ECO:0007669"/>
    <property type="project" value="TreeGrafter"/>
</dbReference>
<keyword evidence="4 11" id="KW-0812">Transmembrane</keyword>